<sequence>MNILVIEDERPAATRIIKLLNDLIPEASIHGHFDTIVDSVEWLSSNPAPDLIISDIELADGQSFEIYNQVKTSSPIIFTTAYDQFAIKAFKLNSIDYLLKPIDPEELGQAIEKYKNNTNKPATVDLNMLQSLLQKESKQYKDRFMVKVGEKIYSINSQDISFIYSEQKATFLQTQGGKKYIVDYTLDQLDSDLNPDQFFRLNRKYITSLEAIDEIITYSNSRLKIKLKNCEDNDIIVSREKVNALKSWLDQ</sequence>
<dbReference type="KEGG" id="marp:QYS47_16810"/>
<dbReference type="Pfam" id="PF00072">
    <property type="entry name" value="Response_reg"/>
    <property type="match status" value="1"/>
</dbReference>
<dbReference type="InterPro" id="IPR011006">
    <property type="entry name" value="CheY-like_superfamily"/>
</dbReference>
<dbReference type="Pfam" id="PF04397">
    <property type="entry name" value="LytTR"/>
    <property type="match status" value="1"/>
</dbReference>
<reference evidence="4" key="1">
    <citation type="submission" date="2023-08" db="EMBL/GenBank/DDBJ databases">
        <title>Comparative genomics and taxonomic characterization of three novel marine species of genus Marivirga.</title>
        <authorList>
            <person name="Muhammad N."/>
            <person name="Kim S.-G."/>
        </authorList>
    </citation>
    <scope>NUCLEOTIDE SEQUENCE</scope>
    <source>
        <strain evidence="4">BKB1-2</strain>
    </source>
</reference>
<name>A0AA49GF95_9BACT</name>
<dbReference type="Gene3D" id="3.40.50.2300">
    <property type="match status" value="1"/>
</dbReference>
<dbReference type="PROSITE" id="PS50110">
    <property type="entry name" value="RESPONSE_REGULATORY"/>
    <property type="match status" value="1"/>
</dbReference>
<dbReference type="SMART" id="SM00448">
    <property type="entry name" value="REC"/>
    <property type="match status" value="1"/>
</dbReference>
<feature type="modified residue" description="4-aspartylphosphate" evidence="1">
    <location>
        <position position="55"/>
    </location>
</feature>
<organism evidence="4">
    <name type="scientific">Marivirga arenosa</name>
    <dbReference type="NCBI Taxonomy" id="3059076"/>
    <lineage>
        <taxon>Bacteria</taxon>
        <taxon>Pseudomonadati</taxon>
        <taxon>Bacteroidota</taxon>
        <taxon>Cytophagia</taxon>
        <taxon>Cytophagales</taxon>
        <taxon>Marivirgaceae</taxon>
        <taxon>Marivirga</taxon>
    </lineage>
</organism>
<dbReference type="GO" id="GO:0003677">
    <property type="term" value="F:DNA binding"/>
    <property type="evidence" value="ECO:0007669"/>
    <property type="project" value="UniProtKB-KW"/>
</dbReference>
<dbReference type="Proteomes" id="UP001232019">
    <property type="component" value="Chromosome"/>
</dbReference>
<dbReference type="RefSeq" id="WP_322347149.1">
    <property type="nucleotide sequence ID" value="NZ_CP129968.2"/>
</dbReference>
<evidence type="ECO:0000256" key="1">
    <source>
        <dbReference type="PROSITE-ProRule" id="PRU00169"/>
    </source>
</evidence>
<dbReference type="PANTHER" id="PTHR37299">
    <property type="entry name" value="TRANSCRIPTIONAL REGULATOR-RELATED"/>
    <property type="match status" value="1"/>
</dbReference>
<dbReference type="AlphaFoldDB" id="A0AA49GF95"/>
<keyword evidence="4" id="KW-0238">DNA-binding</keyword>
<dbReference type="SUPFAM" id="SSF52172">
    <property type="entry name" value="CheY-like"/>
    <property type="match status" value="1"/>
</dbReference>
<dbReference type="InterPro" id="IPR001789">
    <property type="entry name" value="Sig_transdc_resp-reg_receiver"/>
</dbReference>
<dbReference type="Gene3D" id="2.40.50.1020">
    <property type="entry name" value="LytTr DNA-binding domain"/>
    <property type="match status" value="1"/>
</dbReference>
<evidence type="ECO:0000259" key="2">
    <source>
        <dbReference type="PROSITE" id="PS50110"/>
    </source>
</evidence>
<evidence type="ECO:0000259" key="3">
    <source>
        <dbReference type="PROSITE" id="PS50930"/>
    </source>
</evidence>
<protein>
    <submittedName>
        <fullName evidence="4">LytTR family DNA-binding domain-containing protein</fullName>
    </submittedName>
</protein>
<feature type="domain" description="HTH LytTR-type" evidence="3">
    <location>
        <begin position="144"/>
        <end position="251"/>
    </location>
</feature>
<dbReference type="GO" id="GO:0000156">
    <property type="term" value="F:phosphorelay response regulator activity"/>
    <property type="evidence" value="ECO:0007669"/>
    <property type="project" value="InterPro"/>
</dbReference>
<dbReference type="InterPro" id="IPR007492">
    <property type="entry name" value="LytTR_DNA-bd_dom"/>
</dbReference>
<proteinExistence type="predicted"/>
<dbReference type="FunFam" id="3.40.50.2300:FF:000361">
    <property type="entry name" value="Two-component system response regulator"/>
    <property type="match status" value="1"/>
</dbReference>
<evidence type="ECO:0000313" key="4">
    <source>
        <dbReference type="EMBL" id="WKK79135.2"/>
    </source>
</evidence>
<accession>A0AA49GF95</accession>
<dbReference type="PROSITE" id="PS50930">
    <property type="entry name" value="HTH_LYTTR"/>
    <property type="match status" value="1"/>
</dbReference>
<dbReference type="EMBL" id="CP129968">
    <property type="protein sequence ID" value="WKK79135.2"/>
    <property type="molecule type" value="Genomic_DNA"/>
</dbReference>
<dbReference type="InterPro" id="IPR046947">
    <property type="entry name" value="LytR-like"/>
</dbReference>
<keyword evidence="1" id="KW-0597">Phosphoprotein</keyword>
<dbReference type="PANTHER" id="PTHR37299:SF1">
    <property type="entry name" value="STAGE 0 SPORULATION PROTEIN A HOMOLOG"/>
    <property type="match status" value="1"/>
</dbReference>
<gene>
    <name evidence="4" type="ORF">QYS47_16810</name>
</gene>
<dbReference type="SMART" id="SM00850">
    <property type="entry name" value="LytTR"/>
    <property type="match status" value="1"/>
</dbReference>
<feature type="domain" description="Response regulatory" evidence="2">
    <location>
        <begin position="2"/>
        <end position="115"/>
    </location>
</feature>